<evidence type="ECO:0008006" key="2">
    <source>
        <dbReference type="Google" id="ProtNLM"/>
    </source>
</evidence>
<dbReference type="EMBL" id="LR700648">
    <property type="protein sequence ID" value="VVM16067.1"/>
    <property type="molecule type" value="Genomic_DNA"/>
</dbReference>
<dbReference type="SUPFAM" id="SSF47336">
    <property type="entry name" value="ACP-like"/>
    <property type="match status" value="1"/>
</dbReference>
<evidence type="ECO:0000313" key="1">
    <source>
        <dbReference type="EMBL" id="VVM16067.1"/>
    </source>
</evidence>
<dbReference type="Pfam" id="PF07377">
    <property type="entry name" value="DUF1493"/>
    <property type="match status" value="1"/>
</dbReference>
<reference evidence="1" key="1">
    <citation type="submission" date="2019-09" db="EMBL/GenBank/DDBJ databases">
        <authorList>
            <person name="Chandra G."/>
            <person name="Truman W A."/>
        </authorList>
    </citation>
    <scope>NUCLEOTIDE SEQUENCE</scope>
    <source>
        <strain evidence="1">PS683</strain>
    </source>
</reference>
<dbReference type="InterPro" id="IPR036736">
    <property type="entry name" value="ACP-like_sf"/>
</dbReference>
<organism evidence="1">
    <name type="scientific">Pseudomonas fluorescens</name>
    <dbReference type="NCBI Taxonomy" id="294"/>
    <lineage>
        <taxon>Bacteria</taxon>
        <taxon>Pseudomonadati</taxon>
        <taxon>Pseudomonadota</taxon>
        <taxon>Gammaproteobacteria</taxon>
        <taxon>Pseudomonadales</taxon>
        <taxon>Pseudomonadaceae</taxon>
        <taxon>Pseudomonas</taxon>
    </lineage>
</organism>
<accession>A0A5E7QT98</accession>
<gene>
    <name evidence="1" type="ORF">PS683_04394</name>
</gene>
<dbReference type="AlphaFoldDB" id="A0A5E7QT98"/>
<dbReference type="InterPro" id="IPR010862">
    <property type="entry name" value="DUF1493"/>
</dbReference>
<proteinExistence type="predicted"/>
<sequence length="213" mass="24471">MSHSEWLYLQTALFFALSLLLYYKITDCTLRKRFAITLLVTGSVLLLCRPSVVIFLNIQRLPLALILIGLALFITRNKYRPRRNKPPHPLLCAPTMNLAPNLPEDPVMQQLLQLLHEEIGLPKHKTIRLQTSLNFDLGCDGSEAKQLMEALEQEFALDLGDYDTYRYFNPPVFDVFLKRRAKGRGEKVPLTIGMLYLAIKTHSWDTQTLENLS</sequence>
<protein>
    <recommendedName>
        <fullName evidence="2">DUF1493 family protein</fullName>
    </recommendedName>
</protein>
<name>A0A5E7QT98_PSEFL</name>
<dbReference type="Gene3D" id="1.10.1200.10">
    <property type="entry name" value="ACP-like"/>
    <property type="match status" value="1"/>
</dbReference>